<sequence length="179" mass="21101">MWMTIEIDEDSAEVKSLLIKNKGESEVEKEDQTVEDMQIDESVEGKSTVDEKESEFEKEKKFEKFELLGKKIKTIFSMEEKIDFVLKTFKTCWVEKVKGETEEVKTETEKECLKLNDKNMINMENIARFLLVKIYKEVSFVDYLTKQHSNQGKYQVKKRKASTSLTGSKCIFYKKIIYK</sequence>
<evidence type="ECO:0000313" key="1">
    <source>
        <dbReference type="EMBL" id="CAK5091671.1"/>
    </source>
</evidence>
<comment type="caution">
    <text evidence="1">The sequence shown here is derived from an EMBL/GenBank/DDBJ whole genome shotgun (WGS) entry which is preliminary data.</text>
</comment>
<protein>
    <submittedName>
        <fullName evidence="1">Uncharacterized protein</fullName>
    </submittedName>
</protein>
<keyword evidence="2" id="KW-1185">Reference proteome</keyword>
<reference evidence="1" key="1">
    <citation type="submission" date="2023-11" db="EMBL/GenBank/DDBJ databases">
        <authorList>
            <person name="Poullet M."/>
        </authorList>
    </citation>
    <scope>NUCLEOTIDE SEQUENCE</scope>
    <source>
        <strain evidence="1">E1834</strain>
    </source>
</reference>
<dbReference type="Proteomes" id="UP001497535">
    <property type="component" value="Unassembled WGS sequence"/>
</dbReference>
<accession>A0ACB1AJH7</accession>
<name>A0ACB1AJH7_MELEN</name>
<dbReference type="EMBL" id="CAVMJV010000089">
    <property type="protein sequence ID" value="CAK5091671.1"/>
    <property type="molecule type" value="Genomic_DNA"/>
</dbReference>
<evidence type="ECO:0000313" key="2">
    <source>
        <dbReference type="Proteomes" id="UP001497535"/>
    </source>
</evidence>
<gene>
    <name evidence="1" type="ORF">MENTE1834_LOCUS39521</name>
</gene>
<proteinExistence type="predicted"/>
<organism evidence="1 2">
    <name type="scientific">Meloidogyne enterolobii</name>
    <name type="common">Root-knot nematode worm</name>
    <name type="synonym">Meloidogyne mayaguensis</name>
    <dbReference type="NCBI Taxonomy" id="390850"/>
    <lineage>
        <taxon>Eukaryota</taxon>
        <taxon>Metazoa</taxon>
        <taxon>Ecdysozoa</taxon>
        <taxon>Nematoda</taxon>
        <taxon>Chromadorea</taxon>
        <taxon>Rhabditida</taxon>
        <taxon>Tylenchina</taxon>
        <taxon>Tylenchomorpha</taxon>
        <taxon>Tylenchoidea</taxon>
        <taxon>Meloidogynidae</taxon>
        <taxon>Meloidogyninae</taxon>
        <taxon>Meloidogyne</taxon>
    </lineage>
</organism>